<proteinExistence type="predicted"/>
<protein>
    <recommendedName>
        <fullName evidence="3">Lipoprotein</fullName>
    </recommendedName>
</protein>
<reference evidence="1" key="2">
    <citation type="submission" date="2020-09" db="EMBL/GenBank/DDBJ databases">
        <authorList>
            <person name="Sun Q."/>
            <person name="Ohkuma M."/>
        </authorList>
    </citation>
    <scope>NUCLEOTIDE SEQUENCE</scope>
    <source>
        <strain evidence="1">JCM 14371</strain>
    </source>
</reference>
<organism evidence="1 2">
    <name type="scientific">Deinococcus aquiradiocola</name>
    <dbReference type="NCBI Taxonomy" id="393059"/>
    <lineage>
        <taxon>Bacteria</taxon>
        <taxon>Thermotogati</taxon>
        <taxon>Deinococcota</taxon>
        <taxon>Deinococci</taxon>
        <taxon>Deinococcales</taxon>
        <taxon>Deinococcaceae</taxon>
        <taxon>Deinococcus</taxon>
    </lineage>
</organism>
<dbReference type="AlphaFoldDB" id="A0A917PGG5"/>
<gene>
    <name evidence="1" type="ORF">GCM10008939_20820</name>
</gene>
<reference evidence="1" key="1">
    <citation type="journal article" date="2014" name="Int. J. Syst. Evol. Microbiol.">
        <title>Complete genome sequence of Corynebacterium casei LMG S-19264T (=DSM 44701T), isolated from a smear-ripened cheese.</title>
        <authorList>
            <consortium name="US DOE Joint Genome Institute (JGI-PGF)"/>
            <person name="Walter F."/>
            <person name="Albersmeier A."/>
            <person name="Kalinowski J."/>
            <person name="Ruckert C."/>
        </authorList>
    </citation>
    <scope>NUCLEOTIDE SEQUENCE</scope>
    <source>
        <strain evidence="1">JCM 14371</strain>
    </source>
</reference>
<dbReference type="PROSITE" id="PS51257">
    <property type="entry name" value="PROKAR_LIPOPROTEIN"/>
    <property type="match status" value="1"/>
</dbReference>
<dbReference type="Proteomes" id="UP000635726">
    <property type="component" value="Unassembled WGS sequence"/>
</dbReference>
<evidence type="ECO:0008006" key="3">
    <source>
        <dbReference type="Google" id="ProtNLM"/>
    </source>
</evidence>
<comment type="caution">
    <text evidence="1">The sequence shown here is derived from an EMBL/GenBank/DDBJ whole genome shotgun (WGS) entry which is preliminary data.</text>
</comment>
<dbReference type="EMBL" id="BMOE01000006">
    <property type="protein sequence ID" value="GGJ76461.1"/>
    <property type="molecule type" value="Genomic_DNA"/>
</dbReference>
<keyword evidence="2" id="KW-1185">Reference proteome</keyword>
<accession>A0A917PGG5</accession>
<sequence>MNKRFFLLPIIGMLGAVSCAPLIVGLPAQRPVFEEGQGWQLTTPQGLKISLRVPPRDPLIPTYTTQLGQASVHNTSADFVIYYEPASSIPEFFSVVVGPDANGHVYNCDFREVNAVTVGSGMQGMYSDDTSEQSDAFVQYLEEGSVRTHQYCSMTRVD</sequence>
<evidence type="ECO:0000313" key="1">
    <source>
        <dbReference type="EMBL" id="GGJ76461.1"/>
    </source>
</evidence>
<name>A0A917PGG5_9DEIO</name>
<evidence type="ECO:0000313" key="2">
    <source>
        <dbReference type="Proteomes" id="UP000635726"/>
    </source>
</evidence>
<dbReference type="RefSeq" id="WP_188963194.1">
    <property type="nucleotide sequence ID" value="NZ_BMOE01000006.1"/>
</dbReference>